<gene>
    <name evidence="7" type="ORF">GTP44_13380</name>
</gene>
<evidence type="ECO:0000256" key="6">
    <source>
        <dbReference type="SAM" id="Phobius"/>
    </source>
</evidence>
<evidence type="ECO:0000256" key="5">
    <source>
        <dbReference type="ARBA" id="ARBA00023136"/>
    </source>
</evidence>
<evidence type="ECO:0000313" key="8">
    <source>
        <dbReference type="Proteomes" id="UP000474565"/>
    </source>
</evidence>
<feature type="transmembrane region" description="Helical" evidence="6">
    <location>
        <begin position="467"/>
        <end position="490"/>
    </location>
</feature>
<feature type="transmembrane region" description="Helical" evidence="6">
    <location>
        <begin position="81"/>
        <end position="103"/>
    </location>
</feature>
<keyword evidence="4 6" id="KW-1133">Transmembrane helix</keyword>
<feature type="transmembrane region" description="Helical" evidence="6">
    <location>
        <begin position="184"/>
        <end position="204"/>
    </location>
</feature>
<feature type="transmembrane region" description="Helical" evidence="6">
    <location>
        <begin position="261"/>
        <end position="284"/>
    </location>
</feature>
<dbReference type="Proteomes" id="UP000474565">
    <property type="component" value="Unassembled WGS sequence"/>
</dbReference>
<dbReference type="PANTHER" id="PTHR30250:SF26">
    <property type="entry name" value="PSMA PROTEIN"/>
    <property type="match status" value="1"/>
</dbReference>
<evidence type="ECO:0000256" key="1">
    <source>
        <dbReference type="ARBA" id="ARBA00004651"/>
    </source>
</evidence>
<accession>A0A6L8MPS9</accession>
<protein>
    <submittedName>
        <fullName evidence="7">Oligosaccharide flippase family protein</fullName>
    </submittedName>
</protein>
<dbReference type="RefSeq" id="WP_161019829.1">
    <property type="nucleotide sequence ID" value="NZ_WWCP01000014.1"/>
</dbReference>
<proteinExistence type="predicted"/>
<feature type="transmembrane region" description="Helical" evidence="6">
    <location>
        <begin position="160"/>
        <end position="178"/>
    </location>
</feature>
<dbReference type="EMBL" id="WWCP01000014">
    <property type="protein sequence ID" value="MYM82945.1"/>
    <property type="molecule type" value="Genomic_DNA"/>
</dbReference>
<dbReference type="AlphaFoldDB" id="A0A6L8MPS9"/>
<feature type="transmembrane region" description="Helical" evidence="6">
    <location>
        <begin position="405"/>
        <end position="425"/>
    </location>
</feature>
<feature type="transmembrane region" description="Helical" evidence="6">
    <location>
        <begin position="344"/>
        <end position="363"/>
    </location>
</feature>
<dbReference type="GO" id="GO:0005886">
    <property type="term" value="C:plasma membrane"/>
    <property type="evidence" value="ECO:0007669"/>
    <property type="project" value="UniProtKB-SubCell"/>
</dbReference>
<dbReference type="InterPro" id="IPR050833">
    <property type="entry name" value="Poly_Biosynth_Transport"/>
</dbReference>
<feature type="transmembrane region" description="Helical" evidence="6">
    <location>
        <begin position="375"/>
        <end position="393"/>
    </location>
</feature>
<reference evidence="7 8" key="1">
    <citation type="submission" date="2019-12" db="EMBL/GenBank/DDBJ databases">
        <title>Novel species isolated from a subtropical stream in China.</title>
        <authorList>
            <person name="Lu H."/>
        </authorList>
    </citation>
    <scope>NUCLEOTIDE SEQUENCE [LARGE SCALE GENOMIC DNA]</scope>
    <source>
        <strain evidence="7 8">FT50W</strain>
    </source>
</reference>
<keyword evidence="5 6" id="KW-0472">Membrane</keyword>
<sequence length="507" mass="55344">MAIKQNIVANYASQLYATLVSIVMVPIYIRYVGVEAYGLIGFFSVIQAWFLLLDVGLSPTFSRQVARFRAGAVNITELRQLLHALEGLFFLIAIIACGTLYYFSGNIATSWLKIESIPQAEVERCLAYMIVVVALRWMSGLYIGAINGFEKQVWLSTQNFASSTLRFVVVVGVFEIWGPSISHFFAYQVLVALLELTLLSTKLYRLLPRAQADAPWSWTPLRGALRFSGMIALNALAWAFVTQLDKLLLSKLLPLSSYAHFTMAVVVASGVGIVTAPIGSAILPRLSKLEAEGNHSGLIALYRKGTQFATIMAAAASVTLAVFAQQVLTAWTGDTVIAAHAAPILQFYAVANGLLAIAVFPYYLQFAKGNLKLHLVGNLVFAVGLVPLILFLVDKYGALGAGYAWMARNALYFAVWIPLVHLKFAPGLNKPWLLSDILPIYIVVTLVVVGTRYLLALPDQRLLTAGAIGLVGALAVAAGVVVTPSARSILTDKLRLMYLRRYQPPLR</sequence>
<name>A0A6L8MPS9_9BURK</name>
<evidence type="ECO:0000313" key="7">
    <source>
        <dbReference type="EMBL" id="MYM82945.1"/>
    </source>
</evidence>
<dbReference type="PANTHER" id="PTHR30250">
    <property type="entry name" value="PST FAMILY PREDICTED COLANIC ACID TRANSPORTER"/>
    <property type="match status" value="1"/>
</dbReference>
<feature type="transmembrane region" description="Helical" evidence="6">
    <location>
        <begin position="305"/>
        <end position="324"/>
    </location>
</feature>
<evidence type="ECO:0000256" key="3">
    <source>
        <dbReference type="ARBA" id="ARBA00022692"/>
    </source>
</evidence>
<organism evidence="7 8">
    <name type="scientific">Duganella lactea</name>
    <dbReference type="NCBI Taxonomy" id="2692173"/>
    <lineage>
        <taxon>Bacteria</taxon>
        <taxon>Pseudomonadati</taxon>
        <taxon>Pseudomonadota</taxon>
        <taxon>Betaproteobacteria</taxon>
        <taxon>Burkholderiales</taxon>
        <taxon>Oxalobacteraceae</taxon>
        <taxon>Telluria group</taxon>
        <taxon>Duganella</taxon>
    </lineage>
</organism>
<feature type="transmembrane region" description="Helical" evidence="6">
    <location>
        <begin position="37"/>
        <end position="61"/>
    </location>
</feature>
<feature type="transmembrane region" description="Helical" evidence="6">
    <location>
        <begin position="12"/>
        <end position="31"/>
    </location>
</feature>
<comment type="caution">
    <text evidence="7">The sequence shown here is derived from an EMBL/GenBank/DDBJ whole genome shotgun (WGS) entry which is preliminary data.</text>
</comment>
<feature type="transmembrane region" description="Helical" evidence="6">
    <location>
        <begin position="224"/>
        <end position="241"/>
    </location>
</feature>
<keyword evidence="2" id="KW-1003">Cell membrane</keyword>
<evidence type="ECO:0000256" key="4">
    <source>
        <dbReference type="ARBA" id="ARBA00022989"/>
    </source>
</evidence>
<evidence type="ECO:0000256" key="2">
    <source>
        <dbReference type="ARBA" id="ARBA00022475"/>
    </source>
</evidence>
<feature type="transmembrane region" description="Helical" evidence="6">
    <location>
        <begin position="126"/>
        <end position="148"/>
    </location>
</feature>
<feature type="transmembrane region" description="Helical" evidence="6">
    <location>
        <begin position="437"/>
        <end position="455"/>
    </location>
</feature>
<dbReference type="Pfam" id="PF01943">
    <property type="entry name" value="Polysacc_synt"/>
    <property type="match status" value="1"/>
</dbReference>
<keyword evidence="3 6" id="KW-0812">Transmembrane</keyword>
<dbReference type="InterPro" id="IPR002797">
    <property type="entry name" value="Polysacc_synth"/>
</dbReference>
<comment type="subcellular location">
    <subcellularLocation>
        <location evidence="1">Cell membrane</location>
        <topology evidence="1">Multi-pass membrane protein</topology>
    </subcellularLocation>
</comment>